<reference evidence="3 4" key="1">
    <citation type="submission" date="2021-02" db="EMBL/GenBank/DDBJ databases">
        <title>De Novo genome assembly of isolated myxobacteria.</title>
        <authorList>
            <person name="Stevens D.C."/>
        </authorList>
    </citation>
    <scope>NUCLEOTIDE SEQUENCE [LARGE SCALE GENOMIC DNA]</scope>
    <source>
        <strain evidence="4">SCPEA02</strain>
    </source>
</reference>
<accession>A0ABX7PAC8</accession>
<keyword evidence="4" id="KW-1185">Reference proteome</keyword>
<dbReference type="RefSeq" id="WP_206728940.1">
    <property type="nucleotide sequence ID" value="NZ_CP071090.1"/>
</dbReference>
<evidence type="ECO:0000313" key="3">
    <source>
        <dbReference type="EMBL" id="QSQ27419.1"/>
    </source>
</evidence>
<organism evidence="3 4">
    <name type="scientific">Pyxidicoccus parkwayensis</name>
    <dbReference type="NCBI Taxonomy" id="2813578"/>
    <lineage>
        <taxon>Bacteria</taxon>
        <taxon>Pseudomonadati</taxon>
        <taxon>Myxococcota</taxon>
        <taxon>Myxococcia</taxon>
        <taxon>Myxococcales</taxon>
        <taxon>Cystobacterineae</taxon>
        <taxon>Myxococcaceae</taxon>
        <taxon>Pyxidicoccus</taxon>
    </lineage>
</organism>
<sequence>MRARLLLPLLFLSGCALDAGESFATLEPTVSASYTPLSSRDAGNGFQQLASDFQVRLDAASLGLSHVELLSAASSGGSSGGGGSGETFDPANPPPGYTLCHSGHCHRDDGALVSYEDVQAELNGGGGATSSLVAALHVDADLDLLASQTLTPECEPDCELPKGTLTGAHWDVMALRLQGAVRDHRATPRFVGERPFRLDLAVEGEEEEDVEPLAELSGALDVPADREHEPRVKLALALAVAPTLFDTLDWAATTPGADGVVDLGAPENEAVRKQLLEALAKLRPEAEVSREDR</sequence>
<name>A0ABX7PAC8_9BACT</name>
<feature type="chain" id="PRO_5045894733" description="Lipoprotein" evidence="2">
    <location>
        <begin position="19"/>
        <end position="293"/>
    </location>
</feature>
<evidence type="ECO:0008006" key="5">
    <source>
        <dbReference type="Google" id="ProtNLM"/>
    </source>
</evidence>
<evidence type="ECO:0000256" key="2">
    <source>
        <dbReference type="SAM" id="SignalP"/>
    </source>
</evidence>
<dbReference type="Proteomes" id="UP000662747">
    <property type="component" value="Chromosome"/>
</dbReference>
<evidence type="ECO:0000313" key="4">
    <source>
        <dbReference type="Proteomes" id="UP000662747"/>
    </source>
</evidence>
<feature type="signal peptide" evidence="2">
    <location>
        <begin position="1"/>
        <end position="18"/>
    </location>
</feature>
<dbReference type="PROSITE" id="PS51257">
    <property type="entry name" value="PROKAR_LIPOPROTEIN"/>
    <property type="match status" value="1"/>
</dbReference>
<gene>
    <name evidence="3" type="ORF">JY651_21995</name>
</gene>
<keyword evidence="2" id="KW-0732">Signal</keyword>
<feature type="region of interest" description="Disordered" evidence="1">
    <location>
        <begin position="75"/>
        <end position="95"/>
    </location>
</feature>
<evidence type="ECO:0000256" key="1">
    <source>
        <dbReference type="SAM" id="MobiDB-lite"/>
    </source>
</evidence>
<protein>
    <recommendedName>
        <fullName evidence="5">Lipoprotein</fullName>
    </recommendedName>
</protein>
<dbReference type="EMBL" id="CP071090">
    <property type="protein sequence ID" value="QSQ27419.1"/>
    <property type="molecule type" value="Genomic_DNA"/>
</dbReference>
<proteinExistence type="predicted"/>